<dbReference type="AlphaFoldDB" id="A0A8S4SDC1"/>
<proteinExistence type="predicted"/>
<evidence type="ECO:0000256" key="1">
    <source>
        <dbReference type="SAM" id="MobiDB-lite"/>
    </source>
</evidence>
<evidence type="ECO:0000313" key="3">
    <source>
        <dbReference type="Proteomes" id="UP000838756"/>
    </source>
</evidence>
<organism evidence="2 3">
    <name type="scientific">Pararge aegeria aegeria</name>
    <dbReference type="NCBI Taxonomy" id="348720"/>
    <lineage>
        <taxon>Eukaryota</taxon>
        <taxon>Metazoa</taxon>
        <taxon>Ecdysozoa</taxon>
        <taxon>Arthropoda</taxon>
        <taxon>Hexapoda</taxon>
        <taxon>Insecta</taxon>
        <taxon>Pterygota</taxon>
        <taxon>Neoptera</taxon>
        <taxon>Endopterygota</taxon>
        <taxon>Lepidoptera</taxon>
        <taxon>Glossata</taxon>
        <taxon>Ditrysia</taxon>
        <taxon>Papilionoidea</taxon>
        <taxon>Nymphalidae</taxon>
        <taxon>Satyrinae</taxon>
        <taxon>Satyrini</taxon>
        <taxon>Parargina</taxon>
        <taxon>Pararge</taxon>
    </lineage>
</organism>
<comment type="caution">
    <text evidence="2">The sequence shown here is derived from an EMBL/GenBank/DDBJ whole genome shotgun (WGS) entry which is preliminary data.</text>
</comment>
<reference evidence="2" key="1">
    <citation type="submission" date="2022-03" db="EMBL/GenBank/DDBJ databases">
        <authorList>
            <person name="Lindestad O."/>
        </authorList>
    </citation>
    <scope>NUCLEOTIDE SEQUENCE</scope>
</reference>
<protein>
    <submittedName>
        <fullName evidence="2">Jg10979 protein</fullName>
    </submittedName>
</protein>
<dbReference type="EMBL" id="CAKXAJ010026113">
    <property type="protein sequence ID" value="CAH2256763.1"/>
    <property type="molecule type" value="Genomic_DNA"/>
</dbReference>
<name>A0A8S4SDC1_9NEOP</name>
<dbReference type="Proteomes" id="UP000838756">
    <property type="component" value="Unassembled WGS sequence"/>
</dbReference>
<evidence type="ECO:0000313" key="2">
    <source>
        <dbReference type="EMBL" id="CAH2256763.1"/>
    </source>
</evidence>
<sequence>MITIAVIVKVFCGHQRHLCYYWKYYRDHQPAWPAWYITANRPDIVLDDRSVRHAIIVDITIPHDDKVKAEKEKVSKYLHLAHEITAMWNVESTVIVPDQGELETEWLQSAGLGILAAPFQAGLEVTEAQLGEAVRPLPREQAAAVRRRVRRLNRTVRRKRAASRAKKPDIRDVFRDLENSSGSEPRSRSATPDSLDSLPSGGSGSPPAEWADNATPPDFV</sequence>
<feature type="compositionally biased region" description="Basic residues" evidence="1">
    <location>
        <begin position="156"/>
        <end position="165"/>
    </location>
</feature>
<dbReference type="OrthoDB" id="27680at2759"/>
<feature type="compositionally biased region" description="Polar residues" evidence="1">
    <location>
        <begin position="179"/>
        <end position="191"/>
    </location>
</feature>
<feature type="region of interest" description="Disordered" evidence="1">
    <location>
        <begin position="156"/>
        <end position="220"/>
    </location>
</feature>
<accession>A0A8S4SDC1</accession>
<keyword evidence="3" id="KW-1185">Reference proteome</keyword>
<feature type="compositionally biased region" description="Basic and acidic residues" evidence="1">
    <location>
        <begin position="166"/>
        <end position="178"/>
    </location>
</feature>
<gene>
    <name evidence="2" type="primary">jg10979</name>
    <name evidence="2" type="ORF">PAEG_LOCUS23012</name>
</gene>